<feature type="domain" description="MmeI-like N-terminal" evidence="1">
    <location>
        <begin position="9"/>
        <end position="121"/>
    </location>
</feature>
<gene>
    <name evidence="2" type="ORF">GO707_07830</name>
</gene>
<proteinExistence type="predicted"/>
<dbReference type="EMBL" id="WPOO01000012">
    <property type="protein sequence ID" value="MVN59129.1"/>
    <property type="molecule type" value="Genomic_DNA"/>
</dbReference>
<dbReference type="AlphaFoldDB" id="A0A7K1T682"/>
<protein>
    <recommendedName>
        <fullName evidence="1">MmeI-like N-terminal domain-containing protein</fullName>
    </recommendedName>
</protein>
<evidence type="ECO:0000313" key="3">
    <source>
        <dbReference type="Proteomes" id="UP000488839"/>
    </source>
</evidence>
<sequence>MTQSEKVKAARQFAEAWKGRGYEKGDAQVFWTELLRDLIGMEHVSFNAKFEYWTVDGGFIDYLISDAAVFVEQKGLSIDLSRPEEPGGRMVAPFEQALAYAESFGRNKQPRFIVMCNFGTFCV</sequence>
<name>A0A7K1T682_9ACTN</name>
<dbReference type="Pfam" id="PF20464">
    <property type="entry name" value="MmeI_N"/>
    <property type="match status" value="1"/>
</dbReference>
<accession>A0A7K1T682</accession>
<keyword evidence="3" id="KW-1185">Reference proteome</keyword>
<organism evidence="2 3">
    <name type="scientific">Adlercreutzia rubneri</name>
    <dbReference type="NCBI Taxonomy" id="2916441"/>
    <lineage>
        <taxon>Bacteria</taxon>
        <taxon>Bacillati</taxon>
        <taxon>Actinomycetota</taxon>
        <taxon>Coriobacteriia</taxon>
        <taxon>Eggerthellales</taxon>
        <taxon>Eggerthellaceae</taxon>
        <taxon>Adlercreutzia</taxon>
    </lineage>
</organism>
<dbReference type="Proteomes" id="UP000488839">
    <property type="component" value="Unassembled WGS sequence"/>
</dbReference>
<reference evidence="2 3" key="1">
    <citation type="submission" date="2019-11" db="EMBL/GenBank/DDBJ databases">
        <title>Whole genome shotgun sequencing (WGS) data from Adlercreutzia equolifaciens ResAG-91, Eggerthella lenta MRI-F36, MRI-F37, MRI-F40, ResAG-49, ResAG-88, ResAG-121, ResAG-145, and Gordonibacter sp. ResAG-5, ResAG-26, ResAG-43, ResAG-50, ResAG-59.</title>
        <authorList>
            <person name="Stoll D.A."/>
            <person name="Danylec N."/>
            <person name="Franz C.M.A.P."/>
            <person name="Huch M."/>
        </authorList>
    </citation>
    <scope>NUCLEOTIDE SEQUENCE [LARGE SCALE GENOMIC DNA]</scope>
    <source>
        <strain evidence="2 3">ResAG-91</strain>
    </source>
</reference>
<evidence type="ECO:0000313" key="2">
    <source>
        <dbReference type="EMBL" id="MVN59129.1"/>
    </source>
</evidence>
<dbReference type="RefSeq" id="WP_114540165.1">
    <property type="nucleotide sequence ID" value="NZ_WPOO01000012.1"/>
</dbReference>
<dbReference type="InterPro" id="IPR046817">
    <property type="entry name" value="MmeI_N"/>
</dbReference>
<comment type="caution">
    <text evidence="2">The sequence shown here is derived from an EMBL/GenBank/DDBJ whole genome shotgun (WGS) entry which is preliminary data.</text>
</comment>
<evidence type="ECO:0000259" key="1">
    <source>
        <dbReference type="Pfam" id="PF20464"/>
    </source>
</evidence>